<keyword evidence="1" id="KW-0732">Signal</keyword>
<feature type="signal peptide" evidence="1">
    <location>
        <begin position="1"/>
        <end position="18"/>
    </location>
</feature>
<keyword evidence="3" id="KW-1185">Reference proteome</keyword>
<organism evidence="2 3">
    <name type="scientific">Winogradskyella vincentii</name>
    <dbReference type="NCBI Taxonomy" id="2877122"/>
    <lineage>
        <taxon>Bacteria</taxon>
        <taxon>Pseudomonadati</taxon>
        <taxon>Bacteroidota</taxon>
        <taxon>Flavobacteriia</taxon>
        <taxon>Flavobacteriales</taxon>
        <taxon>Flavobacteriaceae</taxon>
        <taxon>Winogradskyella</taxon>
    </lineage>
</organism>
<reference evidence="3" key="1">
    <citation type="submission" date="2023-07" db="EMBL/GenBank/DDBJ databases">
        <authorList>
            <person name="Yue Y."/>
        </authorList>
    </citation>
    <scope>NUCLEOTIDE SEQUENCE [LARGE SCALE GENOMIC DNA]</scope>
    <source>
        <strain evidence="3">2Y89</strain>
    </source>
</reference>
<sequence length="119" mass="13051">MRILFLILALTLVNNSSAQITLEDDGLHFLTGAAISSGTYALVYSKTKNKKKAFWYSFGLSSLAGISKEFYDGNIISGKFDTSEMIATMLGGLTASYTFNIFTGKKEKKQRAKLKSISD</sequence>
<evidence type="ECO:0000313" key="2">
    <source>
        <dbReference type="EMBL" id="MCA0152863.1"/>
    </source>
</evidence>
<gene>
    <name evidence="2" type="ORF">LBV24_06520</name>
</gene>
<evidence type="ECO:0000313" key="3">
    <source>
        <dbReference type="Proteomes" id="UP001198402"/>
    </source>
</evidence>
<accession>A0ABS7Y2G7</accession>
<comment type="caution">
    <text evidence="2">The sequence shown here is derived from an EMBL/GenBank/DDBJ whole genome shotgun (WGS) entry which is preliminary data.</text>
</comment>
<dbReference type="EMBL" id="JAIUJS010000003">
    <property type="protein sequence ID" value="MCA0152863.1"/>
    <property type="molecule type" value="Genomic_DNA"/>
</dbReference>
<proteinExistence type="predicted"/>
<dbReference type="Proteomes" id="UP001198402">
    <property type="component" value="Unassembled WGS sequence"/>
</dbReference>
<evidence type="ECO:0008006" key="4">
    <source>
        <dbReference type="Google" id="ProtNLM"/>
    </source>
</evidence>
<protein>
    <recommendedName>
        <fullName evidence="4">Lipoprotein</fullName>
    </recommendedName>
</protein>
<feature type="chain" id="PRO_5047370162" description="Lipoprotein" evidence="1">
    <location>
        <begin position="19"/>
        <end position="119"/>
    </location>
</feature>
<dbReference type="RefSeq" id="WP_224477792.1">
    <property type="nucleotide sequence ID" value="NZ_JAIUJS010000003.1"/>
</dbReference>
<evidence type="ECO:0000256" key="1">
    <source>
        <dbReference type="SAM" id="SignalP"/>
    </source>
</evidence>
<name>A0ABS7Y2G7_9FLAO</name>